<name>A0AB73H1Q6_9XANT</name>
<sequence>MTQLFGYYIDLNERGSFIADVRNQKGEAVFEIRAGNELGDGEASIFDDGYMRDKDDLSGLSSYLVELGIIEAEDKLLAMEEFERALGASLEDDHDDACQGMRP</sequence>
<reference evidence="1" key="1">
    <citation type="submission" date="2020-08" db="EMBL/GenBank/DDBJ databases">
        <title>Studying the diversity of plant-associated saprophytic bacteria and their role in host health and plant-pathogen interactions.</title>
        <authorList>
            <person name="Potnis N."/>
        </authorList>
    </citation>
    <scope>NUCLEOTIDE SEQUENCE</scope>
    <source>
        <strain evidence="1">F21</strain>
    </source>
</reference>
<evidence type="ECO:0000313" key="1">
    <source>
        <dbReference type="EMBL" id="MBB5672319.1"/>
    </source>
</evidence>
<gene>
    <name evidence="1" type="ORF">FHR65_003917</name>
</gene>
<dbReference type="RefSeq" id="WP_184578664.1">
    <property type="nucleotide sequence ID" value="NZ_JACIIQ010000022.1"/>
</dbReference>
<proteinExistence type="predicted"/>
<dbReference type="Proteomes" id="UP000528595">
    <property type="component" value="Unassembled WGS sequence"/>
</dbReference>
<comment type="caution">
    <text evidence="1">The sequence shown here is derived from an EMBL/GenBank/DDBJ whole genome shotgun (WGS) entry which is preliminary data.</text>
</comment>
<organism evidence="1">
    <name type="scientific">Xanthomonas arboricola</name>
    <dbReference type="NCBI Taxonomy" id="56448"/>
    <lineage>
        <taxon>Bacteria</taxon>
        <taxon>Pseudomonadati</taxon>
        <taxon>Pseudomonadota</taxon>
        <taxon>Gammaproteobacteria</taxon>
        <taxon>Lysobacterales</taxon>
        <taxon>Lysobacteraceae</taxon>
        <taxon>Xanthomonas</taxon>
    </lineage>
</organism>
<protein>
    <submittedName>
        <fullName evidence="1">Uncharacterized protein</fullName>
    </submittedName>
</protein>
<dbReference type="AlphaFoldDB" id="A0AB73H1Q6"/>
<dbReference type="EMBL" id="JACIIQ010000022">
    <property type="protein sequence ID" value="MBB5672319.1"/>
    <property type="molecule type" value="Genomic_DNA"/>
</dbReference>
<accession>A0AB73H1Q6</accession>